<dbReference type="AlphaFoldDB" id="A0A6S7D518"/>
<reference evidence="1 2" key="1">
    <citation type="submission" date="2020-04" db="EMBL/GenBank/DDBJ databases">
        <authorList>
            <person name="De Canck E."/>
        </authorList>
    </citation>
    <scope>NUCLEOTIDE SEQUENCE [LARGE SCALE GENOMIC DNA]</scope>
    <source>
        <strain evidence="1 2">LMG 26788</strain>
    </source>
</reference>
<sequence length="74" mass="8454">MQPHQPRPIAVIAVAPDGRTYRIEQRKQVRPDDDAPGTFFYCCLPDGQVVDHIAYGTYQLPDGTILRTRRSRMP</sequence>
<organism evidence="1 2">
    <name type="scientific">Achromobacter pulmonis</name>
    <dbReference type="NCBI Taxonomy" id="1389932"/>
    <lineage>
        <taxon>Bacteria</taxon>
        <taxon>Pseudomonadati</taxon>
        <taxon>Pseudomonadota</taxon>
        <taxon>Betaproteobacteria</taxon>
        <taxon>Burkholderiales</taxon>
        <taxon>Alcaligenaceae</taxon>
        <taxon>Achromobacter</taxon>
    </lineage>
</organism>
<name>A0A6S7D518_9BURK</name>
<dbReference type="EMBL" id="CADIKZ010000008">
    <property type="protein sequence ID" value="CAB3878978.1"/>
    <property type="molecule type" value="Genomic_DNA"/>
</dbReference>
<accession>A0A6S7D518</accession>
<dbReference type="RefSeq" id="WP_175131769.1">
    <property type="nucleotide sequence ID" value="NZ_CADIJV010000003.1"/>
</dbReference>
<keyword evidence="2" id="KW-1185">Reference proteome</keyword>
<proteinExistence type="predicted"/>
<dbReference type="Proteomes" id="UP000494203">
    <property type="component" value="Unassembled WGS sequence"/>
</dbReference>
<gene>
    <name evidence="1" type="ORF">LMG26788_03181</name>
</gene>
<evidence type="ECO:0000313" key="1">
    <source>
        <dbReference type="EMBL" id="CAB3878978.1"/>
    </source>
</evidence>
<evidence type="ECO:0000313" key="2">
    <source>
        <dbReference type="Proteomes" id="UP000494203"/>
    </source>
</evidence>
<protein>
    <submittedName>
        <fullName evidence="1">Uncharacterized protein</fullName>
    </submittedName>
</protein>